<dbReference type="Pfam" id="PF00588">
    <property type="entry name" value="SpoU_methylase"/>
    <property type="match status" value="1"/>
</dbReference>
<gene>
    <name evidence="5" type="primary">trmJ</name>
    <name evidence="7" type="ORF">UABAM_04061</name>
</gene>
<feature type="domain" description="tRNA/rRNA methyltransferase SpoU type" evidence="6">
    <location>
        <begin position="9"/>
        <end position="159"/>
    </location>
</feature>
<dbReference type="InterPro" id="IPR029028">
    <property type="entry name" value="Alpha/beta_knot_MTases"/>
</dbReference>
<comment type="function">
    <text evidence="5">Catalyzes the formation of 2'O-methylated cytidine (Cm32) or 2'O-methylated uridine (Um32) at position 32 in tRNA.</text>
</comment>
<evidence type="ECO:0000256" key="3">
    <source>
        <dbReference type="ARBA" id="ARBA00022679"/>
    </source>
</evidence>
<dbReference type="Gene3D" id="1.10.8.590">
    <property type="match status" value="1"/>
</dbReference>
<evidence type="ECO:0000256" key="4">
    <source>
        <dbReference type="ARBA" id="ARBA00022691"/>
    </source>
</evidence>
<evidence type="ECO:0000256" key="1">
    <source>
        <dbReference type="ARBA" id="ARBA00007228"/>
    </source>
</evidence>
<dbReference type="NCBIfam" id="TIGR00050">
    <property type="entry name" value="rRNA_methyl_1"/>
    <property type="match status" value="1"/>
</dbReference>
<keyword evidence="5" id="KW-0819">tRNA processing</keyword>
<dbReference type="InterPro" id="IPR004384">
    <property type="entry name" value="RNA_MeTrfase_TrmJ/LasT"/>
</dbReference>
<evidence type="ECO:0000256" key="2">
    <source>
        <dbReference type="ARBA" id="ARBA00022603"/>
    </source>
</evidence>
<dbReference type="PANTHER" id="PTHR42786">
    <property type="entry name" value="TRNA/RRNA METHYLTRANSFERASE"/>
    <property type="match status" value="1"/>
</dbReference>
<accession>A0A5S9F4D3</accession>
<comment type="subcellular location">
    <subcellularLocation>
        <location evidence="5">Cytoplasm</location>
    </subcellularLocation>
</comment>
<evidence type="ECO:0000313" key="8">
    <source>
        <dbReference type="Proteomes" id="UP000326354"/>
    </source>
</evidence>
<dbReference type="RefSeq" id="WP_173013445.1">
    <property type="nucleotide sequence ID" value="NZ_AP019860.1"/>
</dbReference>
<comment type="similarity">
    <text evidence="1">Belongs to the class IV-like SAM-binding methyltransferase superfamily. RNA methyltransferase TrmH family.</text>
</comment>
<comment type="catalytic activity">
    <reaction evidence="5">
        <text>uridine(32) in tRNA + S-adenosyl-L-methionine = 2'-O-methyluridine(32) in tRNA + S-adenosyl-L-homocysteine + H(+)</text>
        <dbReference type="Rhea" id="RHEA:42936"/>
        <dbReference type="Rhea" id="RHEA-COMP:10107"/>
        <dbReference type="Rhea" id="RHEA-COMP:10290"/>
        <dbReference type="ChEBI" id="CHEBI:15378"/>
        <dbReference type="ChEBI" id="CHEBI:57856"/>
        <dbReference type="ChEBI" id="CHEBI:59789"/>
        <dbReference type="ChEBI" id="CHEBI:65315"/>
        <dbReference type="ChEBI" id="CHEBI:74478"/>
        <dbReference type="EC" id="2.1.1.200"/>
    </reaction>
</comment>
<dbReference type="PIRSF" id="PIRSF004808">
    <property type="entry name" value="LasT"/>
    <property type="match status" value="1"/>
</dbReference>
<evidence type="ECO:0000256" key="5">
    <source>
        <dbReference type="RuleBase" id="RU362024"/>
    </source>
</evidence>
<protein>
    <recommendedName>
        <fullName evidence="5">tRNA (cytidine/uridine-2'-O-)-methyltransferase TrmJ</fullName>
        <ecNumber evidence="5">2.1.1.200</ecNumber>
    </recommendedName>
    <alternativeName>
        <fullName evidence="5">tRNA (cytidine(32)/uridine(32)-2'-O)-methyltransferase</fullName>
    </alternativeName>
    <alternativeName>
        <fullName evidence="5">tRNA Cm32/Um32 methyltransferase</fullName>
    </alternativeName>
</protein>
<dbReference type="GO" id="GO:0106339">
    <property type="term" value="F:tRNA (cytidine(32)-2'-O)-methyltransferase activity"/>
    <property type="evidence" value="ECO:0007669"/>
    <property type="project" value="RHEA"/>
</dbReference>
<dbReference type="SUPFAM" id="SSF75217">
    <property type="entry name" value="alpha/beta knot"/>
    <property type="match status" value="1"/>
</dbReference>
<comment type="subunit">
    <text evidence="5">Homodimer.</text>
</comment>
<dbReference type="InterPro" id="IPR029026">
    <property type="entry name" value="tRNA_m1G_MTases_N"/>
</dbReference>
<dbReference type="KEGG" id="uam:UABAM_04061"/>
<dbReference type="Proteomes" id="UP000326354">
    <property type="component" value="Chromosome"/>
</dbReference>
<dbReference type="EMBL" id="AP019860">
    <property type="protein sequence ID" value="BBM85687.1"/>
    <property type="molecule type" value="Genomic_DNA"/>
</dbReference>
<sequence>MTTLNLNNIAIVLVETISPGNIGAVARATKNMGISDLRLVKPKRDPFGEEARKLAHGAIDTLEASKVFPSIEEATKDCSTVVATSHDTIRYKLQSYSVREIGQHLIPYTVNNKVAILFGREDIGLHNEEIKKCSFLVNIPTFRNYPAINLSKAVMLTCYELFMTTQQQTQAPQYPKLVDQNKMENFYEVVLRMINSAGFRHKNNDSSIFMGSLRRIFGRTGLDEHEMAILIKLFSQFTYVERKND</sequence>
<reference evidence="7 8" key="1">
    <citation type="submission" date="2019-08" db="EMBL/GenBank/DDBJ databases">
        <title>Complete genome sequence of Candidatus Uab amorphum.</title>
        <authorList>
            <person name="Shiratori T."/>
            <person name="Suzuki S."/>
            <person name="Kakizawa Y."/>
            <person name="Ishida K."/>
        </authorList>
    </citation>
    <scope>NUCLEOTIDE SEQUENCE [LARGE SCALE GENOMIC DNA]</scope>
    <source>
        <strain evidence="7 8">SRT547</strain>
    </source>
</reference>
<dbReference type="PANTHER" id="PTHR42786:SF2">
    <property type="entry name" value="TRNA (CYTIDINE_URIDINE-2'-O-)-METHYLTRANSFERASE TRMJ"/>
    <property type="match status" value="1"/>
</dbReference>
<organism evidence="7 8">
    <name type="scientific">Uabimicrobium amorphum</name>
    <dbReference type="NCBI Taxonomy" id="2596890"/>
    <lineage>
        <taxon>Bacteria</taxon>
        <taxon>Pseudomonadati</taxon>
        <taxon>Planctomycetota</taxon>
        <taxon>Candidatus Uabimicrobiia</taxon>
        <taxon>Candidatus Uabimicrobiales</taxon>
        <taxon>Candidatus Uabimicrobiaceae</taxon>
        <taxon>Candidatus Uabimicrobium</taxon>
    </lineage>
</organism>
<evidence type="ECO:0000313" key="7">
    <source>
        <dbReference type="EMBL" id="BBM85687.1"/>
    </source>
</evidence>
<dbReference type="GO" id="GO:0160206">
    <property type="term" value="F:tRNA (cytidine(32)/uridine(32)-2'-O)-methyltransferase activity"/>
    <property type="evidence" value="ECO:0007669"/>
    <property type="project" value="UniProtKB-EC"/>
</dbReference>
<dbReference type="InterPro" id="IPR001537">
    <property type="entry name" value="SpoU_MeTrfase"/>
</dbReference>
<dbReference type="GO" id="GO:0002128">
    <property type="term" value="P:tRNA nucleoside ribose methylation"/>
    <property type="evidence" value="ECO:0007669"/>
    <property type="project" value="TreeGrafter"/>
</dbReference>
<comment type="catalytic activity">
    <reaction evidence="5">
        <text>cytidine(32) in tRNA + S-adenosyl-L-methionine = 2'-O-methylcytidine(32) in tRNA + S-adenosyl-L-homocysteine + H(+)</text>
        <dbReference type="Rhea" id="RHEA:42932"/>
        <dbReference type="Rhea" id="RHEA-COMP:10288"/>
        <dbReference type="Rhea" id="RHEA-COMP:10289"/>
        <dbReference type="ChEBI" id="CHEBI:15378"/>
        <dbReference type="ChEBI" id="CHEBI:57856"/>
        <dbReference type="ChEBI" id="CHEBI:59789"/>
        <dbReference type="ChEBI" id="CHEBI:74495"/>
        <dbReference type="ChEBI" id="CHEBI:82748"/>
        <dbReference type="EC" id="2.1.1.200"/>
    </reaction>
</comment>
<keyword evidence="8" id="KW-1185">Reference proteome</keyword>
<evidence type="ECO:0000259" key="6">
    <source>
        <dbReference type="Pfam" id="PF00588"/>
    </source>
</evidence>
<dbReference type="AlphaFoldDB" id="A0A5S9F4D3"/>
<dbReference type="GO" id="GO:0003723">
    <property type="term" value="F:RNA binding"/>
    <property type="evidence" value="ECO:0007669"/>
    <property type="project" value="InterPro"/>
</dbReference>
<name>A0A5S9F4D3_UABAM</name>
<dbReference type="EC" id="2.1.1.200" evidence="5"/>
<dbReference type="CDD" id="cd18093">
    <property type="entry name" value="SpoU-like_TrmJ"/>
    <property type="match status" value="1"/>
</dbReference>
<keyword evidence="5" id="KW-0963">Cytoplasm</keyword>
<dbReference type="Gene3D" id="3.40.1280.10">
    <property type="match status" value="1"/>
</dbReference>
<proteinExistence type="inferred from homology"/>
<dbReference type="GO" id="GO:0005829">
    <property type="term" value="C:cytosol"/>
    <property type="evidence" value="ECO:0007669"/>
    <property type="project" value="TreeGrafter"/>
</dbReference>
<keyword evidence="3 7" id="KW-0808">Transferase</keyword>
<keyword evidence="4 5" id="KW-0949">S-adenosyl-L-methionine</keyword>
<keyword evidence="2 5" id="KW-0489">Methyltransferase</keyword>